<dbReference type="SFLD" id="SFLDG01136">
    <property type="entry name" value="C1.6:_Phosphoserine_Phosphatas"/>
    <property type="match status" value="1"/>
</dbReference>
<evidence type="ECO:0000256" key="6">
    <source>
        <dbReference type="ARBA" id="ARBA00020092"/>
    </source>
</evidence>
<reference evidence="12" key="1">
    <citation type="submission" date="2023-06" db="EMBL/GenBank/DDBJ databases">
        <title>Robiginitalea aurantiacus sp. nov. and Algoriphagus sediminis sp. nov., isolated from coastal sediment.</title>
        <authorList>
            <person name="Zhou Z.Y."/>
            <person name="An J."/>
            <person name="Jia Y.W."/>
            <person name="Du Z.J."/>
        </authorList>
    </citation>
    <scope>NUCLEOTIDE SEQUENCE</scope>
    <source>
        <strain evidence="12">C2-7</strain>
    </source>
</reference>
<dbReference type="Proteomes" id="UP001171916">
    <property type="component" value="Unassembled WGS sequence"/>
</dbReference>
<protein>
    <recommendedName>
        <fullName evidence="6">3-deoxy-D-manno-octulosonate 8-phosphate phosphatase KdsC</fullName>
        <ecNumber evidence="5">3.1.3.45</ecNumber>
    </recommendedName>
    <alternativeName>
        <fullName evidence="11">KDO 8-P phosphatase</fullName>
    </alternativeName>
</protein>
<dbReference type="CDD" id="cd01630">
    <property type="entry name" value="HAD_KDO-like"/>
    <property type="match status" value="1"/>
</dbReference>
<dbReference type="Gene3D" id="3.40.50.1000">
    <property type="entry name" value="HAD superfamily/HAD-like"/>
    <property type="match status" value="1"/>
</dbReference>
<evidence type="ECO:0000256" key="4">
    <source>
        <dbReference type="ARBA" id="ARBA00011881"/>
    </source>
</evidence>
<keyword evidence="9" id="KW-0460">Magnesium</keyword>
<dbReference type="SFLD" id="SFLDS00003">
    <property type="entry name" value="Haloacid_Dehalogenase"/>
    <property type="match status" value="1"/>
</dbReference>
<evidence type="ECO:0000256" key="3">
    <source>
        <dbReference type="ARBA" id="ARBA00005893"/>
    </source>
</evidence>
<dbReference type="RefSeq" id="WP_289998311.1">
    <property type="nucleotide sequence ID" value="NZ_JAUEPH010000001.1"/>
</dbReference>
<proteinExistence type="inferred from homology"/>
<dbReference type="InterPro" id="IPR010023">
    <property type="entry name" value="KdsC_fam"/>
</dbReference>
<dbReference type="SUPFAM" id="SSF56784">
    <property type="entry name" value="HAD-like"/>
    <property type="match status" value="1"/>
</dbReference>
<dbReference type="PANTHER" id="PTHR21485">
    <property type="entry name" value="HAD SUPERFAMILY MEMBERS CMAS AND KDSC"/>
    <property type="match status" value="1"/>
</dbReference>
<dbReference type="InterPro" id="IPR036412">
    <property type="entry name" value="HAD-like_sf"/>
</dbReference>
<evidence type="ECO:0000256" key="10">
    <source>
        <dbReference type="ARBA" id="ARBA00022985"/>
    </source>
</evidence>
<evidence type="ECO:0000256" key="1">
    <source>
        <dbReference type="ARBA" id="ARBA00000898"/>
    </source>
</evidence>
<keyword evidence="10" id="KW-0448">Lipopolysaccharide biosynthesis</keyword>
<organism evidence="12 13">
    <name type="scientific">Algoriphagus sediminis</name>
    <dbReference type="NCBI Taxonomy" id="3057113"/>
    <lineage>
        <taxon>Bacteria</taxon>
        <taxon>Pseudomonadati</taxon>
        <taxon>Bacteroidota</taxon>
        <taxon>Cytophagia</taxon>
        <taxon>Cytophagales</taxon>
        <taxon>Cyclobacteriaceae</taxon>
        <taxon>Algoriphagus</taxon>
    </lineage>
</organism>
<evidence type="ECO:0000256" key="5">
    <source>
        <dbReference type="ARBA" id="ARBA00013066"/>
    </source>
</evidence>
<evidence type="ECO:0000256" key="8">
    <source>
        <dbReference type="ARBA" id="ARBA00022801"/>
    </source>
</evidence>
<dbReference type="PANTHER" id="PTHR21485:SF6">
    <property type="entry name" value="N-ACYLNEURAMINATE CYTIDYLYLTRANSFERASE-RELATED"/>
    <property type="match status" value="1"/>
</dbReference>
<comment type="cofactor">
    <cofactor evidence="2">
        <name>Mg(2+)</name>
        <dbReference type="ChEBI" id="CHEBI:18420"/>
    </cofactor>
</comment>
<dbReference type="PIRSF" id="PIRSF006118">
    <property type="entry name" value="KDO8-P_Ptase"/>
    <property type="match status" value="1"/>
</dbReference>
<dbReference type="GO" id="GO:0016787">
    <property type="term" value="F:hydrolase activity"/>
    <property type="evidence" value="ECO:0007669"/>
    <property type="project" value="UniProtKB-KW"/>
</dbReference>
<dbReference type="EC" id="3.1.3.45" evidence="5"/>
<dbReference type="InterPro" id="IPR023214">
    <property type="entry name" value="HAD_sf"/>
</dbReference>
<evidence type="ECO:0000256" key="9">
    <source>
        <dbReference type="ARBA" id="ARBA00022842"/>
    </source>
</evidence>
<name>A0ABT7Y941_9BACT</name>
<dbReference type="InterPro" id="IPR050793">
    <property type="entry name" value="CMP-NeuNAc_synthase"/>
</dbReference>
<comment type="similarity">
    <text evidence="3">Belongs to the KdsC family.</text>
</comment>
<comment type="subunit">
    <text evidence="4">Homotetramer.</text>
</comment>
<dbReference type="EMBL" id="JAUEPH010000001">
    <property type="protein sequence ID" value="MDN3202754.1"/>
    <property type="molecule type" value="Genomic_DNA"/>
</dbReference>
<evidence type="ECO:0000256" key="2">
    <source>
        <dbReference type="ARBA" id="ARBA00001946"/>
    </source>
</evidence>
<comment type="caution">
    <text evidence="12">The sequence shown here is derived from an EMBL/GenBank/DDBJ whole genome shotgun (WGS) entry which is preliminary data.</text>
</comment>
<evidence type="ECO:0000313" key="12">
    <source>
        <dbReference type="EMBL" id="MDN3202754.1"/>
    </source>
</evidence>
<keyword evidence="7" id="KW-0479">Metal-binding</keyword>
<dbReference type="NCBIfam" id="TIGR01670">
    <property type="entry name" value="KdsC-phosphatas"/>
    <property type="match status" value="1"/>
</dbReference>
<dbReference type="Pfam" id="PF08282">
    <property type="entry name" value="Hydrolase_3"/>
    <property type="match status" value="1"/>
</dbReference>
<evidence type="ECO:0000256" key="11">
    <source>
        <dbReference type="ARBA" id="ARBA00031051"/>
    </source>
</evidence>
<comment type="catalytic activity">
    <reaction evidence="1">
        <text>3-deoxy-alpha-D-manno-2-octulosonate-8-phosphate + H2O = 3-deoxy-alpha-D-manno-oct-2-ulosonate + phosphate</text>
        <dbReference type="Rhea" id="RHEA:11500"/>
        <dbReference type="ChEBI" id="CHEBI:15377"/>
        <dbReference type="ChEBI" id="CHEBI:43474"/>
        <dbReference type="ChEBI" id="CHEBI:85985"/>
        <dbReference type="ChEBI" id="CHEBI:85986"/>
        <dbReference type="EC" id="3.1.3.45"/>
    </reaction>
</comment>
<keyword evidence="13" id="KW-1185">Reference proteome</keyword>
<keyword evidence="8 12" id="KW-0378">Hydrolase</keyword>
<evidence type="ECO:0000256" key="7">
    <source>
        <dbReference type="ARBA" id="ARBA00022723"/>
    </source>
</evidence>
<accession>A0ABT7Y941</accession>
<sequence length="191" mass="21350">METKELIAQIMSDIPTDIIEAAKNIRLIITDIDGVMTDGGIIYDNSGMEIKKFNVKDGLGVKHVRQNKVLVGAITGRASKVVERRCEELNFDFHYHGVKDKGKRLEDVLDTLMLKPEEVAYIGDDLIDLPILMKVGLAVAPADAIEYIKPRVHYITKASGGQGVFREVVDIILFAQEKLVDIYDSYTKNKT</sequence>
<gene>
    <name evidence="12" type="ORF">QVH07_01280</name>
</gene>
<dbReference type="SFLD" id="SFLDG01138">
    <property type="entry name" value="C1.6.2:_Deoxy-d-mannose-octulo"/>
    <property type="match status" value="1"/>
</dbReference>
<evidence type="ECO:0000313" key="13">
    <source>
        <dbReference type="Proteomes" id="UP001171916"/>
    </source>
</evidence>